<dbReference type="PANTHER" id="PTHR28208">
    <property type="entry name" value="PHOSPHATIDATE PHOSPHATASE APP1"/>
    <property type="match status" value="1"/>
</dbReference>
<dbReference type="InParanoid" id="I6NDH5"/>
<dbReference type="OrthoDB" id="541883at2759"/>
<evidence type="ECO:0000259" key="1">
    <source>
        <dbReference type="Pfam" id="PF09949"/>
    </source>
</evidence>
<dbReference type="InterPro" id="IPR052935">
    <property type="entry name" value="Mg2+_PAP"/>
</dbReference>
<dbReference type="GeneID" id="11468459"/>
<dbReference type="STRING" id="931890.I6NDH5"/>
<dbReference type="KEGG" id="erc:Ecym_5359"/>
<evidence type="ECO:0000313" key="3">
    <source>
        <dbReference type="Proteomes" id="UP000006790"/>
    </source>
</evidence>
<evidence type="ECO:0000313" key="2">
    <source>
        <dbReference type="EMBL" id="AET40117.1"/>
    </source>
</evidence>
<dbReference type="Pfam" id="PF09949">
    <property type="entry name" value="APP1_cat"/>
    <property type="match status" value="1"/>
</dbReference>
<dbReference type="EMBL" id="CP002501">
    <property type="protein sequence ID" value="AET40117.1"/>
    <property type="molecule type" value="Genomic_DNA"/>
</dbReference>
<dbReference type="RefSeq" id="XP_003646934.1">
    <property type="nucleotide sequence ID" value="XM_003646886.1"/>
</dbReference>
<dbReference type="OMA" id="IYIRCCK"/>
<dbReference type="eggNOG" id="ENOG502QT5E">
    <property type="taxonomic scope" value="Eukaryota"/>
</dbReference>
<organism evidence="2 3">
    <name type="scientific">Eremothecium cymbalariae (strain CBS 270.75 / DBVPG 7215 / KCTC 17166 / NRRL Y-17582)</name>
    <name type="common">Yeast</name>
    <dbReference type="NCBI Taxonomy" id="931890"/>
    <lineage>
        <taxon>Eukaryota</taxon>
        <taxon>Fungi</taxon>
        <taxon>Dikarya</taxon>
        <taxon>Ascomycota</taxon>
        <taxon>Saccharomycotina</taxon>
        <taxon>Saccharomycetes</taxon>
        <taxon>Saccharomycetales</taxon>
        <taxon>Saccharomycetaceae</taxon>
        <taxon>Eremothecium</taxon>
    </lineage>
</organism>
<reference evidence="2 3" key="1">
    <citation type="journal article" date="2011" name="G3 (Bethesda)">
        <title>Genome evolution in the Eremothecium clade of the Saccharomyces complex revealed by comparative genomics.</title>
        <authorList>
            <person name="Wendland J."/>
            <person name="Walther A."/>
        </authorList>
    </citation>
    <scope>NUCLEOTIDE SEQUENCE [LARGE SCALE GENOMIC DNA]</scope>
    <source>
        <strain evidence="3">CBS 270.75 / DBVPG 7215 / KCTC 17166 / NRRL Y-17582</strain>
    </source>
</reference>
<name>I6NDH5_ERECY</name>
<proteinExistence type="predicted"/>
<dbReference type="AlphaFoldDB" id="I6NDH5"/>
<feature type="domain" description="Phosphatidate phosphatase APP1 catalytic" evidence="1">
    <location>
        <begin position="261"/>
        <end position="411"/>
    </location>
</feature>
<dbReference type="InterPro" id="IPR019236">
    <property type="entry name" value="APP1_cat"/>
</dbReference>
<keyword evidence="3" id="KW-1185">Reference proteome</keyword>
<accession>I6NDH5</accession>
<protein>
    <recommendedName>
        <fullName evidence="1">Phosphatidate phosphatase APP1 catalytic domain-containing protein</fullName>
    </recommendedName>
</protein>
<gene>
    <name evidence="2" type="ordered locus">Ecym_5359</name>
</gene>
<dbReference type="GO" id="GO:0030479">
    <property type="term" value="C:actin cortical patch"/>
    <property type="evidence" value="ECO:0007669"/>
    <property type="project" value="EnsemblFungi"/>
</dbReference>
<dbReference type="GO" id="GO:0006629">
    <property type="term" value="P:lipid metabolic process"/>
    <property type="evidence" value="ECO:0007669"/>
    <property type="project" value="EnsemblFungi"/>
</dbReference>
<dbReference type="FunCoup" id="I6NDH5">
    <property type="interactions" value="68"/>
</dbReference>
<sequence>MWSNGENGVGSGRRQRLMNMVKTTKDVYIPAVHNSLTQAKNSLRSYYNGYDDSRELCVQQDKLIPNFDERELHLLCYPSYTRIGNDSRYVTQVRGMVYTEGQMGRRNRLIMSICRQFIKPTATVETEKELERVFNDDTTSPSARYTLQSTSTVNSIASSSSSSSFTAVSASTTTSQQGQEEVLRERISGFLNKSIPNVPIVVNLIDNAGNQETVHTNTDNYGQFQVHTDTKFLPRVIKCTVDFDIPISTWFDTNLIEDSGIGVISDIDDTIKHTGVVGDKRSLFCNVFVNSLNSWLIPGMSLWYNTMRDVECVDFFYVSNSPYQIYPTLRQYISNEYPIGPLFLKQYSGNLLSSLMTSTAKIKLPSIVQICADFPNKKFVLIGDSGEEDLEAYIATARDFPKQIIGIYIRCCKDSMSDDPTRDWKVMEELNAIISDKYLSVIQRRQAIMKKKQSCPPVPPKKVRLSPAVEEEIKKSRTFRNYAMSPVSSQISYLSRSPRYGSLGTIPISPNKPPPLPPRNRTMSSPQFDSDIDDLFTMPSTQNDYGMYSVYFDRKADEWKERVLRAINILQEQNVEARFMFFKEPSICIEDSMSQIRSTKMKRAN</sequence>
<dbReference type="PANTHER" id="PTHR28208:SF3">
    <property type="entry name" value="PHOSPHATIDATE PHOSPHATASE APP1"/>
    <property type="match status" value="1"/>
</dbReference>
<dbReference type="HOGENOM" id="CLU_022324_0_0_1"/>
<dbReference type="PIRSF" id="PIRSF037464">
    <property type="entry name" value="UCP037464_APP1"/>
    <property type="match status" value="1"/>
</dbReference>
<dbReference type="Proteomes" id="UP000006790">
    <property type="component" value="Chromosome 5"/>
</dbReference>
<dbReference type="GO" id="GO:0008195">
    <property type="term" value="F:phosphatidate phosphatase activity"/>
    <property type="evidence" value="ECO:0007669"/>
    <property type="project" value="EnsemblFungi"/>
</dbReference>
<dbReference type="InterPro" id="IPR017210">
    <property type="entry name" value="APP1"/>
</dbReference>